<accession>A0ABV2UJ77</accession>
<dbReference type="InterPro" id="IPR051312">
    <property type="entry name" value="Diverse_Substr_Oxidored"/>
</dbReference>
<sequence length="273" mass="29154">MLLLPTGMVAPTQRTVPDFVLERPVTAAEAVMAAATRGAVYAQGCSDLFAQFREGLDCRTLVSLERVPELASVEWDGSTLEIGAGVDHHTGSHDARVQAALPGLAAGWGSIATQRIRRRATLGGNLMARRTRYEMSVMLGALDAELDFLTLDGTVTVSPAALWDRAEPPGGLLRSIRITDVPEVWFGYERSMRPLMTVAAAVRTGTVTMAVGSEYTRPYTVAAPLGTDPTEIAAALPEAIGDAAGTARYRRHVAAVLLGRLLERRTTGEGTPR</sequence>
<dbReference type="InterPro" id="IPR016166">
    <property type="entry name" value="FAD-bd_PCMH"/>
</dbReference>
<evidence type="ECO:0000313" key="6">
    <source>
        <dbReference type="Proteomes" id="UP001550044"/>
    </source>
</evidence>
<comment type="caution">
    <text evidence="5">The sequence shown here is derived from an EMBL/GenBank/DDBJ whole genome shotgun (WGS) entry which is preliminary data.</text>
</comment>
<dbReference type="PANTHER" id="PTHR42659:SF2">
    <property type="entry name" value="XANTHINE DEHYDROGENASE SUBUNIT C-RELATED"/>
    <property type="match status" value="1"/>
</dbReference>
<dbReference type="InterPro" id="IPR002346">
    <property type="entry name" value="Mopterin_DH_FAD-bd"/>
</dbReference>
<keyword evidence="3" id="KW-0560">Oxidoreductase</keyword>
<dbReference type="Pfam" id="PF00941">
    <property type="entry name" value="FAD_binding_5"/>
    <property type="match status" value="1"/>
</dbReference>
<evidence type="ECO:0000259" key="4">
    <source>
        <dbReference type="PROSITE" id="PS51387"/>
    </source>
</evidence>
<dbReference type="Proteomes" id="UP001550044">
    <property type="component" value="Unassembled WGS sequence"/>
</dbReference>
<dbReference type="EMBL" id="JBEXIP010000046">
    <property type="protein sequence ID" value="MET8437907.1"/>
    <property type="molecule type" value="Genomic_DNA"/>
</dbReference>
<dbReference type="InterPro" id="IPR016169">
    <property type="entry name" value="FAD-bd_PCMH_sub2"/>
</dbReference>
<gene>
    <name evidence="5" type="ORF">ABZV61_35160</name>
</gene>
<protein>
    <submittedName>
        <fullName evidence="5">FAD binding domain-containing protein</fullName>
    </submittedName>
</protein>
<evidence type="ECO:0000256" key="1">
    <source>
        <dbReference type="ARBA" id="ARBA00022630"/>
    </source>
</evidence>
<organism evidence="5 6">
    <name type="scientific">Streptomyces sp. 900116325</name>
    <dbReference type="NCBI Taxonomy" id="3154295"/>
    <lineage>
        <taxon>Bacteria</taxon>
        <taxon>Bacillati</taxon>
        <taxon>Actinomycetota</taxon>
        <taxon>Actinomycetes</taxon>
        <taxon>Kitasatosporales</taxon>
        <taxon>Streptomycetaceae</taxon>
        <taxon>Streptomyces</taxon>
    </lineage>
</organism>
<evidence type="ECO:0000256" key="3">
    <source>
        <dbReference type="ARBA" id="ARBA00023002"/>
    </source>
</evidence>
<keyword evidence="2" id="KW-0274">FAD</keyword>
<keyword evidence="6" id="KW-1185">Reference proteome</keyword>
<name>A0ABV2UJ77_9ACTN</name>
<proteinExistence type="predicted"/>
<dbReference type="RefSeq" id="WP_356503099.1">
    <property type="nucleotide sequence ID" value="NZ_JBEXEF010000115.1"/>
</dbReference>
<dbReference type="PROSITE" id="PS51387">
    <property type="entry name" value="FAD_PCMH"/>
    <property type="match status" value="1"/>
</dbReference>
<keyword evidence="1" id="KW-0285">Flavoprotein</keyword>
<feature type="domain" description="FAD-binding PCMH-type" evidence="4">
    <location>
        <begin position="13"/>
        <end position="183"/>
    </location>
</feature>
<dbReference type="Gene3D" id="3.30.465.10">
    <property type="match status" value="1"/>
</dbReference>
<dbReference type="SUPFAM" id="SSF56176">
    <property type="entry name" value="FAD-binding/transporter-associated domain-like"/>
    <property type="match status" value="1"/>
</dbReference>
<dbReference type="PANTHER" id="PTHR42659">
    <property type="entry name" value="XANTHINE DEHYDROGENASE SUBUNIT C-RELATED"/>
    <property type="match status" value="1"/>
</dbReference>
<reference evidence="5 6" key="1">
    <citation type="submission" date="2024-06" db="EMBL/GenBank/DDBJ databases">
        <title>The Natural Products Discovery Center: Release of the First 8490 Sequenced Strains for Exploring Actinobacteria Biosynthetic Diversity.</title>
        <authorList>
            <person name="Kalkreuter E."/>
            <person name="Kautsar S.A."/>
            <person name="Yang D."/>
            <person name="Bader C.D."/>
            <person name="Teijaro C.N."/>
            <person name="Fluegel L."/>
            <person name="Davis C.M."/>
            <person name="Simpson J.R."/>
            <person name="Lauterbach L."/>
            <person name="Steele A.D."/>
            <person name="Gui C."/>
            <person name="Meng S."/>
            <person name="Li G."/>
            <person name="Viehrig K."/>
            <person name="Ye F."/>
            <person name="Su P."/>
            <person name="Kiefer A.F."/>
            <person name="Nichols A."/>
            <person name="Cepeda A.J."/>
            <person name="Yan W."/>
            <person name="Fan B."/>
            <person name="Jiang Y."/>
            <person name="Adhikari A."/>
            <person name="Zheng C.-J."/>
            <person name="Schuster L."/>
            <person name="Cowan T.M."/>
            <person name="Smanski M.J."/>
            <person name="Chevrette M.G."/>
            <person name="De Carvalho L.P.S."/>
            <person name="Shen B."/>
        </authorList>
    </citation>
    <scope>NUCLEOTIDE SEQUENCE [LARGE SCALE GENOMIC DNA]</scope>
    <source>
        <strain evidence="5 6">NPDC005137</strain>
    </source>
</reference>
<evidence type="ECO:0000256" key="2">
    <source>
        <dbReference type="ARBA" id="ARBA00022827"/>
    </source>
</evidence>
<dbReference type="InterPro" id="IPR036318">
    <property type="entry name" value="FAD-bd_PCMH-like_sf"/>
</dbReference>
<evidence type="ECO:0000313" key="5">
    <source>
        <dbReference type="EMBL" id="MET8437907.1"/>
    </source>
</evidence>